<comment type="caution">
    <text evidence="2">The sequence shown here is derived from an EMBL/GenBank/DDBJ whole genome shotgun (WGS) entry which is preliminary data.</text>
</comment>
<dbReference type="PROSITE" id="PS51257">
    <property type="entry name" value="PROKAR_LIPOPROTEIN"/>
    <property type="match status" value="1"/>
</dbReference>
<evidence type="ECO:0000313" key="3">
    <source>
        <dbReference type="Proteomes" id="UP000324638"/>
    </source>
</evidence>
<dbReference type="InterPro" id="IPR005184">
    <property type="entry name" value="DUF306_Meta_HslJ"/>
</dbReference>
<sequence length="266" mass="30181">MVKQKNCITKKIIKKIICISFLLIISCSNENSKSSEKLNLEEEGLTISELNESELIGKSFTLYNMFADYNINISFYDANNQVFGFAGVNTYSTSYSKNGDEVKFSGITRTKMSGPKDIMDAENNYVKYLENTKYMFLKDNDLIIITSDFTELKFRENIIDTNELNGKKFILSNMLEGTEITISIESGSFVGNSGVNIYNIPFELKNNEITIGQHGMSTLMAGPEEDMKAEDEYMKLLNSAKYISFDNYNLCIKTADNQILLFDLTE</sequence>
<feature type="domain" description="DUF306" evidence="1">
    <location>
        <begin position="67"/>
        <end position="149"/>
    </location>
</feature>
<name>A0A5C8D851_9SPIR</name>
<gene>
    <name evidence="2" type="ORF">EPJ79_11000</name>
</gene>
<evidence type="ECO:0000259" key="1">
    <source>
        <dbReference type="Pfam" id="PF03724"/>
    </source>
</evidence>
<organism evidence="2 3">
    <name type="scientific">Brachyspira aalborgi</name>
    <dbReference type="NCBI Taxonomy" id="29522"/>
    <lineage>
        <taxon>Bacteria</taxon>
        <taxon>Pseudomonadati</taxon>
        <taxon>Spirochaetota</taxon>
        <taxon>Spirochaetia</taxon>
        <taxon>Brachyspirales</taxon>
        <taxon>Brachyspiraceae</taxon>
        <taxon>Brachyspira</taxon>
    </lineage>
</organism>
<proteinExistence type="predicted"/>
<dbReference type="Gene3D" id="2.40.128.270">
    <property type="match status" value="2"/>
</dbReference>
<dbReference type="InterPro" id="IPR053147">
    <property type="entry name" value="Hsp_HslJ-like"/>
</dbReference>
<dbReference type="InterPro" id="IPR038670">
    <property type="entry name" value="HslJ-like_sf"/>
</dbReference>
<dbReference type="EMBL" id="SAXU01000001">
    <property type="protein sequence ID" value="TXJ21614.1"/>
    <property type="molecule type" value="Genomic_DNA"/>
</dbReference>
<dbReference type="Proteomes" id="UP000324638">
    <property type="component" value="Unassembled WGS sequence"/>
</dbReference>
<dbReference type="PANTHER" id="PTHR35535:SF1">
    <property type="entry name" value="HEAT SHOCK PROTEIN HSLJ"/>
    <property type="match status" value="1"/>
</dbReference>
<accession>A0A5C8D851</accession>
<dbReference type="AlphaFoldDB" id="A0A5C8D851"/>
<feature type="domain" description="DUF306" evidence="1">
    <location>
        <begin position="176"/>
        <end position="261"/>
    </location>
</feature>
<reference evidence="2 3" key="1">
    <citation type="journal article" date="1992" name="Lakartidningen">
        <title>[Penicillin V and not amoxicillin is the first choice preparation in acute otitis].</title>
        <authorList>
            <person name="Kamme C."/>
            <person name="Lundgren K."/>
            <person name="Prellner K."/>
        </authorList>
    </citation>
    <scope>NUCLEOTIDE SEQUENCE [LARGE SCALE GENOMIC DNA]</scope>
    <source>
        <strain evidence="2 3">513A</strain>
    </source>
</reference>
<evidence type="ECO:0000313" key="2">
    <source>
        <dbReference type="EMBL" id="TXJ21614.1"/>
    </source>
</evidence>
<protein>
    <submittedName>
        <fullName evidence="2">META domain-containing protein</fullName>
    </submittedName>
</protein>
<dbReference type="Pfam" id="PF03724">
    <property type="entry name" value="META"/>
    <property type="match status" value="2"/>
</dbReference>
<dbReference type="PANTHER" id="PTHR35535">
    <property type="entry name" value="HEAT SHOCK PROTEIN HSLJ"/>
    <property type="match status" value="1"/>
</dbReference>
<dbReference type="RefSeq" id="WP_147739522.1">
    <property type="nucleotide sequence ID" value="NZ_SAXU01000001.1"/>
</dbReference>